<organism evidence="2 3">
    <name type="scientific">Streptomyces silvisoli</name>
    <dbReference type="NCBI Taxonomy" id="3034235"/>
    <lineage>
        <taxon>Bacteria</taxon>
        <taxon>Bacillati</taxon>
        <taxon>Actinomycetota</taxon>
        <taxon>Actinomycetes</taxon>
        <taxon>Kitasatosporales</taxon>
        <taxon>Streptomycetaceae</taxon>
        <taxon>Streptomyces</taxon>
    </lineage>
</organism>
<accession>A0ABT5ZF88</accession>
<dbReference type="EMBL" id="JARJBC010000002">
    <property type="protein sequence ID" value="MDF3288356.1"/>
    <property type="molecule type" value="Genomic_DNA"/>
</dbReference>
<evidence type="ECO:0000313" key="2">
    <source>
        <dbReference type="EMBL" id="MDF3288356.1"/>
    </source>
</evidence>
<dbReference type="RefSeq" id="WP_276092164.1">
    <property type="nucleotide sequence ID" value="NZ_JARJBC010000002.1"/>
</dbReference>
<evidence type="ECO:0000313" key="3">
    <source>
        <dbReference type="Proteomes" id="UP001216579"/>
    </source>
</evidence>
<evidence type="ECO:0000256" key="1">
    <source>
        <dbReference type="SAM" id="Phobius"/>
    </source>
</evidence>
<gene>
    <name evidence="2" type="ORF">P3G67_03770</name>
</gene>
<reference evidence="2 3" key="1">
    <citation type="submission" date="2023-03" db="EMBL/GenBank/DDBJ databases">
        <title>Draft genome sequence of Streptomyces sp. RB6PN23 isolated from peat swamp forest in Thailand.</title>
        <authorList>
            <person name="Klaysubun C."/>
            <person name="Duangmal K."/>
        </authorList>
    </citation>
    <scope>NUCLEOTIDE SEQUENCE [LARGE SCALE GENOMIC DNA]</scope>
    <source>
        <strain evidence="2 3">RB6PN23</strain>
    </source>
</reference>
<proteinExistence type="predicted"/>
<keyword evidence="1" id="KW-0812">Transmembrane</keyword>
<name>A0ABT5ZF88_9ACTN</name>
<comment type="caution">
    <text evidence="2">The sequence shown here is derived from an EMBL/GenBank/DDBJ whole genome shotgun (WGS) entry which is preliminary data.</text>
</comment>
<dbReference type="Proteomes" id="UP001216579">
    <property type="component" value="Unassembled WGS sequence"/>
</dbReference>
<protein>
    <submittedName>
        <fullName evidence="2">Uncharacterized protein</fullName>
    </submittedName>
</protein>
<keyword evidence="1" id="KW-0472">Membrane</keyword>
<sequence length="62" mass="6692">MAIPATLVFLVLAWILLRTGYVRFGSALVFALFGFFLASTGIAPTVNHAITSVIDWANSLVH</sequence>
<keyword evidence="1" id="KW-1133">Transmembrane helix</keyword>
<feature type="transmembrane region" description="Helical" evidence="1">
    <location>
        <begin position="28"/>
        <end position="46"/>
    </location>
</feature>
<keyword evidence="3" id="KW-1185">Reference proteome</keyword>